<dbReference type="Proteomes" id="UP000286931">
    <property type="component" value="Unassembled WGS sequence"/>
</dbReference>
<dbReference type="PROSITE" id="PS51077">
    <property type="entry name" value="HTH_ICLR"/>
    <property type="match status" value="1"/>
</dbReference>
<dbReference type="InterPro" id="IPR005471">
    <property type="entry name" value="Tscrpt_reg_IclR_N"/>
</dbReference>
<dbReference type="SMART" id="SM00346">
    <property type="entry name" value="HTH_ICLR"/>
    <property type="match status" value="1"/>
</dbReference>
<protein>
    <submittedName>
        <fullName evidence="7">Transcriptional regulator</fullName>
    </submittedName>
</protein>
<evidence type="ECO:0000313" key="7">
    <source>
        <dbReference type="EMBL" id="GCD97747.1"/>
    </source>
</evidence>
<keyword evidence="2" id="KW-0238">DNA-binding</keyword>
<dbReference type="AlphaFoldDB" id="A0A401YSZ5"/>
<keyword evidence="1" id="KW-0805">Transcription regulation</keyword>
<name>A0A401YSZ5_9ACTN</name>
<proteinExistence type="predicted"/>
<dbReference type="PANTHER" id="PTHR30136:SF24">
    <property type="entry name" value="HTH-TYPE TRANSCRIPTIONAL REPRESSOR ALLR"/>
    <property type="match status" value="1"/>
</dbReference>
<dbReference type="GO" id="GO:0003700">
    <property type="term" value="F:DNA-binding transcription factor activity"/>
    <property type="evidence" value="ECO:0007669"/>
    <property type="project" value="TreeGrafter"/>
</dbReference>
<dbReference type="Gene3D" id="3.30.450.40">
    <property type="match status" value="1"/>
</dbReference>
<dbReference type="GO" id="GO:0045892">
    <property type="term" value="P:negative regulation of DNA-templated transcription"/>
    <property type="evidence" value="ECO:0007669"/>
    <property type="project" value="TreeGrafter"/>
</dbReference>
<accession>A0A401YSZ5</accession>
<feature type="compositionally biased region" description="Basic and acidic residues" evidence="4">
    <location>
        <begin position="1"/>
        <end position="11"/>
    </location>
</feature>
<keyword evidence="3" id="KW-0804">Transcription</keyword>
<reference evidence="7 8" key="1">
    <citation type="submission" date="2018-12" db="EMBL/GenBank/DDBJ databases">
        <title>Draft genome sequence of Embleya hyalina NBRC 13850T.</title>
        <authorList>
            <person name="Komaki H."/>
            <person name="Hosoyama A."/>
            <person name="Kimura A."/>
            <person name="Ichikawa N."/>
            <person name="Tamura T."/>
        </authorList>
    </citation>
    <scope>NUCLEOTIDE SEQUENCE [LARGE SCALE GENOMIC DNA]</scope>
    <source>
        <strain evidence="7 8">NBRC 13850</strain>
    </source>
</reference>
<comment type="caution">
    <text evidence="7">The sequence shown here is derived from an EMBL/GenBank/DDBJ whole genome shotgun (WGS) entry which is preliminary data.</text>
</comment>
<keyword evidence="8" id="KW-1185">Reference proteome</keyword>
<dbReference type="PANTHER" id="PTHR30136">
    <property type="entry name" value="HELIX-TURN-HELIX TRANSCRIPTIONAL REGULATOR, ICLR FAMILY"/>
    <property type="match status" value="1"/>
</dbReference>
<evidence type="ECO:0000256" key="3">
    <source>
        <dbReference type="ARBA" id="ARBA00023163"/>
    </source>
</evidence>
<feature type="region of interest" description="Disordered" evidence="4">
    <location>
        <begin position="1"/>
        <end position="21"/>
    </location>
</feature>
<dbReference type="SUPFAM" id="SSF55781">
    <property type="entry name" value="GAF domain-like"/>
    <property type="match status" value="1"/>
</dbReference>
<organism evidence="7 8">
    <name type="scientific">Embleya hyalina</name>
    <dbReference type="NCBI Taxonomy" id="516124"/>
    <lineage>
        <taxon>Bacteria</taxon>
        <taxon>Bacillati</taxon>
        <taxon>Actinomycetota</taxon>
        <taxon>Actinomycetes</taxon>
        <taxon>Kitasatosporales</taxon>
        <taxon>Streptomycetaceae</taxon>
        <taxon>Embleya</taxon>
    </lineage>
</organism>
<gene>
    <name evidence="7" type="ORF">EHYA_05443</name>
</gene>
<dbReference type="Pfam" id="PF09339">
    <property type="entry name" value="HTH_IclR"/>
    <property type="match status" value="1"/>
</dbReference>
<dbReference type="Pfam" id="PF01614">
    <property type="entry name" value="IclR_C"/>
    <property type="match status" value="1"/>
</dbReference>
<evidence type="ECO:0000259" key="5">
    <source>
        <dbReference type="PROSITE" id="PS51077"/>
    </source>
</evidence>
<evidence type="ECO:0000313" key="8">
    <source>
        <dbReference type="Proteomes" id="UP000286931"/>
    </source>
</evidence>
<feature type="domain" description="IclR-ED" evidence="6">
    <location>
        <begin position="86"/>
        <end position="268"/>
    </location>
</feature>
<dbReference type="SUPFAM" id="SSF46785">
    <property type="entry name" value="Winged helix' DNA-binding domain"/>
    <property type="match status" value="1"/>
</dbReference>
<dbReference type="PROSITE" id="PS51078">
    <property type="entry name" value="ICLR_ED"/>
    <property type="match status" value="1"/>
</dbReference>
<evidence type="ECO:0000256" key="4">
    <source>
        <dbReference type="SAM" id="MobiDB-lite"/>
    </source>
</evidence>
<dbReference type="InterPro" id="IPR036388">
    <property type="entry name" value="WH-like_DNA-bd_sf"/>
</dbReference>
<dbReference type="EMBL" id="BIFH01000025">
    <property type="protein sequence ID" value="GCD97747.1"/>
    <property type="molecule type" value="Genomic_DNA"/>
</dbReference>
<dbReference type="InterPro" id="IPR050707">
    <property type="entry name" value="HTH_MetabolicPath_Reg"/>
</dbReference>
<dbReference type="Gene3D" id="1.10.10.10">
    <property type="entry name" value="Winged helix-like DNA-binding domain superfamily/Winged helix DNA-binding domain"/>
    <property type="match status" value="1"/>
</dbReference>
<dbReference type="InterPro" id="IPR036390">
    <property type="entry name" value="WH_DNA-bd_sf"/>
</dbReference>
<evidence type="ECO:0000256" key="2">
    <source>
        <dbReference type="ARBA" id="ARBA00023125"/>
    </source>
</evidence>
<evidence type="ECO:0000256" key="1">
    <source>
        <dbReference type="ARBA" id="ARBA00023015"/>
    </source>
</evidence>
<evidence type="ECO:0000259" key="6">
    <source>
        <dbReference type="PROSITE" id="PS51078"/>
    </source>
</evidence>
<sequence>MISVDEARDLTNDEAQPGRPAGLIGAVDNVLRLLRLFEDHEMVRVNQVSRDMGLSRSTVHRMLVTLAHHRFVEQEPLSRAYRPGPALIEIGLSVVGRIDVRAVSHDALTRLRDETGETVHLAHLRGPEAVYVDSVESAHAMRTGSRVGWTLPAHTTAAGKALLAELPDAELTTLYPSGELAAPTPRAVTTIGQLRVQLEETRRRGYATNNAESEDDVYAVAAVVRDKQGRARGAISTTAPRSRAGDAWVTATAEAVMRVARELGDRIG</sequence>
<dbReference type="GO" id="GO:0003677">
    <property type="term" value="F:DNA binding"/>
    <property type="evidence" value="ECO:0007669"/>
    <property type="project" value="UniProtKB-KW"/>
</dbReference>
<dbReference type="InterPro" id="IPR014757">
    <property type="entry name" value="Tscrpt_reg_IclR_C"/>
</dbReference>
<feature type="domain" description="HTH iclR-type" evidence="5">
    <location>
        <begin position="24"/>
        <end position="85"/>
    </location>
</feature>
<dbReference type="InterPro" id="IPR029016">
    <property type="entry name" value="GAF-like_dom_sf"/>
</dbReference>